<keyword evidence="3" id="KW-1185">Reference proteome</keyword>
<evidence type="ECO:0000313" key="3">
    <source>
        <dbReference type="Proteomes" id="UP001056384"/>
    </source>
</evidence>
<feature type="compositionally biased region" description="Basic and acidic residues" evidence="1">
    <location>
        <begin position="403"/>
        <end position="413"/>
    </location>
</feature>
<dbReference type="EMBL" id="CP099424">
    <property type="protein sequence ID" value="USW55572.1"/>
    <property type="molecule type" value="Genomic_DNA"/>
</dbReference>
<accession>A0A9Q9B168</accession>
<sequence>MAYTNSRYSGDFFAASALAMDENNPTSLLYRRKFKASPRLDPLPDCDEIMPGQTRLPQPPSISDFRSWLDQPDDQGYYSRHRPSAAYPRGALAEYNFRGQQPDDFRSDFVRDGWSPEPPSRQCQRESSALNESVRAFPAVLDMSFLELYPPGHITISYSNEAGSVERIHGIHQDPLDDCSFLLSQAVDGGNLHLEACGSLTIRPFLQYVYTNTYHLPTPTGEILEDVPTSLLIHCQMFRLGDIYDIPELKSFANVQIIRQCEFGCSSPDRPVDLCAAIDYVYKNMSEHVGVVETIVAYCVTCFLSHGLGSHFDFRRLAFDLRPFHQDLCKVGMERRFEDNQTAQAIIQMPFKPYAPSTYASREDRRAKQIFDDVYHLHGDDGDLAHKSRRLSKQPLTNRLAHPRMEEAYNEHEEDHEDYGLDGLSGLRHSSQKQKEHESGKQAGSNGAGLSHRQKRQLPQLQGTPGTRDRYDRFDLDYDRANIIHPRHLVEASNAPASSGLDTANAVDIEQTQALVKKQVAFSGVAEGETERPGVAANEEPKVEVSRELFNNLVSAGLTGKPGRQASRVARPATNYKIRELCAALAKDELDKAKSDADYEVVAGPDSDSDMDFVKVEPDQAHSSESDRGTEPDVGGTSDSEWDMV</sequence>
<evidence type="ECO:0000313" key="2">
    <source>
        <dbReference type="EMBL" id="USW55572.1"/>
    </source>
</evidence>
<feature type="region of interest" description="Disordered" evidence="1">
    <location>
        <begin position="382"/>
        <end position="472"/>
    </location>
</feature>
<organism evidence="2 3">
    <name type="scientific">Septoria linicola</name>
    <dbReference type="NCBI Taxonomy" id="215465"/>
    <lineage>
        <taxon>Eukaryota</taxon>
        <taxon>Fungi</taxon>
        <taxon>Dikarya</taxon>
        <taxon>Ascomycota</taxon>
        <taxon>Pezizomycotina</taxon>
        <taxon>Dothideomycetes</taxon>
        <taxon>Dothideomycetidae</taxon>
        <taxon>Mycosphaerellales</taxon>
        <taxon>Mycosphaerellaceae</taxon>
        <taxon>Septoria</taxon>
    </lineage>
</organism>
<feature type="compositionally biased region" description="Basic and acidic residues" evidence="1">
    <location>
        <begin position="612"/>
        <end position="631"/>
    </location>
</feature>
<feature type="region of interest" description="Disordered" evidence="1">
    <location>
        <begin position="42"/>
        <end position="61"/>
    </location>
</feature>
<evidence type="ECO:0000256" key="1">
    <source>
        <dbReference type="SAM" id="MobiDB-lite"/>
    </source>
</evidence>
<gene>
    <name evidence="2" type="ORF">Slin15195_G088910</name>
</gene>
<reference evidence="2" key="1">
    <citation type="submission" date="2022-06" db="EMBL/GenBank/DDBJ databases">
        <title>Complete genome sequences of two strains of the flax pathogen Septoria linicola.</title>
        <authorList>
            <person name="Lapalu N."/>
            <person name="Simon A."/>
            <person name="Demenou B."/>
            <person name="Paumier D."/>
            <person name="Guillot M.-P."/>
            <person name="Gout L."/>
            <person name="Valade R."/>
        </authorList>
    </citation>
    <scope>NUCLEOTIDE SEQUENCE</scope>
    <source>
        <strain evidence="2">SE15195</strain>
    </source>
</reference>
<name>A0A9Q9B168_9PEZI</name>
<protein>
    <submittedName>
        <fullName evidence="2">Uncharacterized protein</fullName>
    </submittedName>
</protein>
<dbReference type="AlphaFoldDB" id="A0A9Q9B168"/>
<proteinExistence type="predicted"/>
<feature type="region of interest" description="Disordered" evidence="1">
    <location>
        <begin position="593"/>
        <end position="645"/>
    </location>
</feature>
<dbReference type="Proteomes" id="UP001056384">
    <property type="component" value="Chromosome 7"/>
</dbReference>